<evidence type="ECO:0000313" key="2">
    <source>
        <dbReference type="EMBL" id="XDO01624.1"/>
    </source>
</evidence>
<feature type="region of interest" description="Disordered" evidence="1">
    <location>
        <begin position="1"/>
        <end position="22"/>
    </location>
</feature>
<feature type="compositionally biased region" description="Basic and acidic residues" evidence="1">
    <location>
        <begin position="1"/>
        <end position="15"/>
    </location>
</feature>
<name>A0AB39JDW7_9VIRU</name>
<protein>
    <submittedName>
        <fullName evidence="2">Uncharacterized protein</fullName>
    </submittedName>
</protein>
<proteinExistence type="predicted"/>
<dbReference type="EMBL" id="PP891862">
    <property type="protein sequence ID" value="XDO01624.1"/>
    <property type="molecule type" value="Genomic_RNA"/>
</dbReference>
<evidence type="ECO:0000256" key="1">
    <source>
        <dbReference type="SAM" id="MobiDB-lite"/>
    </source>
</evidence>
<organism evidence="2">
    <name type="scientific">Phytophthora cinnamomi ormycovirus 7-5</name>
    <dbReference type="NCBI Taxonomy" id="3239326"/>
    <lineage>
        <taxon>Viruses</taxon>
        <taxon>Riboviria</taxon>
        <taxon>Orthornavirae</taxon>
        <taxon>Orpoviricetes</taxon>
        <taxon>Bormycovirales</taxon>
        <taxon>Alphaormycoviridae</taxon>
        <taxon>Phormycovirus</taxon>
        <taxon>Phormycovirus phytophthorae</taxon>
    </lineage>
</organism>
<sequence>MAQRLENTESRRFEPGEPNQPAALGSYGEIRFQPIEKLAFILLRDEGMLKNLSSKGFYRVKTLDDGNRAFMCHIHNTGMILDACKVGPRVLERTLCELCLKESLNPGRFLNVSDSKFLVPSNLDEAADSQVHKLLILYNLLGFKMEIAEGQSAIPNFSPGWDTNVNWAFDTIHRVVCSVIREDTKETLPTHLKQDFSKILIQVIVYKWASKHNVAAYLTNEYKQRGNLSEIAMLDIMKGWGTTLAGNIAGRMASAIYQLTSIIANHPGTNEMIPRSAFLTAGAIRRRLAPPRQVVEKKGRESKLVQSGEINVLRFDNVRFLLPSERVEAKKLNEAADLEKHIREFDCLSINERDYPALELTVKNFFEKNSKTYFRLRRNARQRLYAVKEIRREAKQTDQIPDSDFSSEIFIDSVVEQAESMIVDLQRRHSIIERLRLDVFSSTGREVPSSHPVQDSH</sequence>
<reference evidence="2" key="1">
    <citation type="submission" date="2024-06" db="EMBL/GenBank/DDBJ databases">
        <title>Study of the virome of Pytophthora cinnamomi.</title>
        <authorList>
            <person name="Botella L."/>
            <person name="Jung T."/>
        </authorList>
    </citation>
    <scope>NUCLEOTIDE SEQUENCE</scope>
    <source>
        <strain evidence="2">Variant 5_European</strain>
    </source>
</reference>
<accession>A0AB39JDW7</accession>